<sequence>MPALPYTDDLADELASMAGEVPATVSVLGLAAPEPSTVQRRLEDLVLAVAGLRDDTQEQLEVVTHQDRTTAWLPGRLRAVGFHASGSMTVHLDLPAFEDVFDNDPGDAELTGMLRAAADRIGLSSLVPAEDELLFERLWRVKAAGDPRTDPGLCRALGAFRHYVRDLPVYGRASATVELGASGGVASLGVSTRRFADDGGGPVVAEPRVRTPIQAARDVAARVAESFAGMEAWLTPQWFRFGYLSLGRRRPQALLTPFYIASIRVRSDREVSAHVTAVPGCDGRFAPTLTLVPKPRRVA</sequence>
<proteinExistence type="predicted"/>
<dbReference type="RefSeq" id="WP_219536172.1">
    <property type="nucleotide sequence ID" value="NZ_JAHKRM010000028.1"/>
</dbReference>
<reference evidence="2" key="1">
    <citation type="journal article" date="2019" name="Int. J. Syst. Evol. Microbiol.">
        <title>The Global Catalogue of Microorganisms (GCM) 10K type strain sequencing project: providing services to taxonomists for standard genome sequencing and annotation.</title>
        <authorList>
            <consortium name="The Broad Institute Genomics Platform"/>
            <consortium name="The Broad Institute Genome Sequencing Center for Infectious Disease"/>
            <person name="Wu L."/>
            <person name="Ma J."/>
        </authorList>
    </citation>
    <scope>NUCLEOTIDE SEQUENCE [LARGE SCALE GENOMIC DNA]</scope>
    <source>
        <strain evidence="2">CGMCC 1.15399</strain>
    </source>
</reference>
<name>A0ABW4GKP8_9ACTN</name>
<evidence type="ECO:0000313" key="2">
    <source>
        <dbReference type="Proteomes" id="UP001597097"/>
    </source>
</evidence>
<organism evidence="1 2">
    <name type="scientific">Nonomuraea guangzhouensis</name>
    <dbReference type="NCBI Taxonomy" id="1291555"/>
    <lineage>
        <taxon>Bacteria</taxon>
        <taxon>Bacillati</taxon>
        <taxon>Actinomycetota</taxon>
        <taxon>Actinomycetes</taxon>
        <taxon>Streptosporangiales</taxon>
        <taxon>Streptosporangiaceae</taxon>
        <taxon>Nonomuraea</taxon>
    </lineage>
</organism>
<comment type="caution">
    <text evidence="1">The sequence shown here is derived from an EMBL/GenBank/DDBJ whole genome shotgun (WGS) entry which is preliminary data.</text>
</comment>
<accession>A0ABW4GKP8</accession>
<keyword evidence="2" id="KW-1185">Reference proteome</keyword>
<evidence type="ECO:0000313" key="1">
    <source>
        <dbReference type="EMBL" id="MFD1543302.1"/>
    </source>
</evidence>
<protein>
    <submittedName>
        <fullName evidence="1">Uncharacterized protein</fullName>
    </submittedName>
</protein>
<gene>
    <name evidence="1" type="ORF">ACFSJ0_40075</name>
</gene>
<dbReference type="EMBL" id="JBHUCM010000038">
    <property type="protein sequence ID" value="MFD1543302.1"/>
    <property type="molecule type" value="Genomic_DNA"/>
</dbReference>
<dbReference type="Proteomes" id="UP001597097">
    <property type="component" value="Unassembled WGS sequence"/>
</dbReference>